<organism evidence="1 2">
    <name type="scientific">Yoonia maritima</name>
    <dbReference type="NCBI Taxonomy" id="1435347"/>
    <lineage>
        <taxon>Bacteria</taxon>
        <taxon>Pseudomonadati</taxon>
        <taxon>Pseudomonadota</taxon>
        <taxon>Alphaproteobacteria</taxon>
        <taxon>Rhodobacterales</taxon>
        <taxon>Paracoccaceae</taxon>
        <taxon>Yoonia</taxon>
    </lineage>
</organism>
<dbReference type="InterPro" id="IPR023198">
    <property type="entry name" value="PGP-like_dom2"/>
</dbReference>
<sequence>MSDLRLVIFDVDGTLVDSQAEILAAMTHAFAAEGRAMPDRSDVLSIVGLSLDVAFARLCPDSDQAVQARLVEGYKDAFSTQRAQNADHGPLYPGARAVLDALAAQDNTLLAVATGKSRRGLDKLLERHALEGFFHSEQVADHHPSKPNPSMILTAMNELGVVQNRAVMVGDTTYDMDMARAAGVAKIGVGWGYHAADLLMPDILIHEFGALPGAVDELAGH</sequence>
<accession>A0A2T0VWP2</accession>
<dbReference type="EMBL" id="PVTP01000009">
    <property type="protein sequence ID" value="PRY76298.1"/>
    <property type="molecule type" value="Genomic_DNA"/>
</dbReference>
<name>A0A2T0VWP2_9RHOB</name>
<dbReference type="PANTHER" id="PTHR43434">
    <property type="entry name" value="PHOSPHOGLYCOLATE PHOSPHATASE"/>
    <property type="match status" value="1"/>
</dbReference>
<dbReference type="Pfam" id="PF13419">
    <property type="entry name" value="HAD_2"/>
    <property type="match status" value="1"/>
</dbReference>
<comment type="caution">
    <text evidence="1">The sequence shown here is derived from an EMBL/GenBank/DDBJ whole genome shotgun (WGS) entry which is preliminary data.</text>
</comment>
<proteinExistence type="predicted"/>
<dbReference type="NCBIfam" id="TIGR01549">
    <property type="entry name" value="HAD-SF-IA-v1"/>
    <property type="match status" value="1"/>
</dbReference>
<dbReference type="GO" id="GO:0005829">
    <property type="term" value="C:cytosol"/>
    <property type="evidence" value="ECO:0007669"/>
    <property type="project" value="TreeGrafter"/>
</dbReference>
<evidence type="ECO:0000313" key="1">
    <source>
        <dbReference type="EMBL" id="PRY76298.1"/>
    </source>
</evidence>
<dbReference type="InterPro" id="IPR006439">
    <property type="entry name" value="HAD-SF_hydro_IA"/>
</dbReference>
<evidence type="ECO:0000313" key="2">
    <source>
        <dbReference type="Proteomes" id="UP000238007"/>
    </source>
</evidence>
<dbReference type="GO" id="GO:0006281">
    <property type="term" value="P:DNA repair"/>
    <property type="evidence" value="ECO:0007669"/>
    <property type="project" value="TreeGrafter"/>
</dbReference>
<keyword evidence="2" id="KW-1185">Reference proteome</keyword>
<dbReference type="InterPro" id="IPR050155">
    <property type="entry name" value="HAD-like_hydrolase_sf"/>
</dbReference>
<dbReference type="Gene3D" id="1.10.150.240">
    <property type="entry name" value="Putative phosphatase, domain 2"/>
    <property type="match status" value="1"/>
</dbReference>
<dbReference type="InterPro" id="IPR023214">
    <property type="entry name" value="HAD_sf"/>
</dbReference>
<dbReference type="InterPro" id="IPR041492">
    <property type="entry name" value="HAD_2"/>
</dbReference>
<dbReference type="GO" id="GO:0008967">
    <property type="term" value="F:phosphoglycolate phosphatase activity"/>
    <property type="evidence" value="ECO:0007669"/>
    <property type="project" value="TreeGrafter"/>
</dbReference>
<dbReference type="PANTHER" id="PTHR43434:SF24">
    <property type="entry name" value="HYDROLASE-RELATED"/>
    <property type="match status" value="1"/>
</dbReference>
<dbReference type="SFLD" id="SFLDG01135">
    <property type="entry name" value="C1.5.6:_HAD__Beta-PGM__Phospha"/>
    <property type="match status" value="1"/>
</dbReference>
<dbReference type="Proteomes" id="UP000238007">
    <property type="component" value="Unassembled WGS sequence"/>
</dbReference>
<reference evidence="1 2" key="1">
    <citation type="submission" date="2018-03" db="EMBL/GenBank/DDBJ databases">
        <title>Genomic Encyclopedia of Archaeal and Bacterial Type Strains, Phase II (KMG-II): from individual species to whole genera.</title>
        <authorList>
            <person name="Goeker M."/>
        </authorList>
    </citation>
    <scope>NUCLEOTIDE SEQUENCE [LARGE SCALE GENOMIC DNA]</scope>
    <source>
        <strain evidence="1 2">DSM 101533</strain>
    </source>
</reference>
<gene>
    <name evidence="1" type="ORF">CLV80_10998</name>
</gene>
<dbReference type="InterPro" id="IPR036412">
    <property type="entry name" value="HAD-like_sf"/>
</dbReference>
<dbReference type="Gene3D" id="3.40.50.1000">
    <property type="entry name" value="HAD superfamily/HAD-like"/>
    <property type="match status" value="1"/>
</dbReference>
<dbReference type="RefSeq" id="WP_106358406.1">
    <property type="nucleotide sequence ID" value="NZ_PVTP01000009.1"/>
</dbReference>
<dbReference type="SFLD" id="SFLDS00003">
    <property type="entry name" value="Haloacid_Dehalogenase"/>
    <property type="match status" value="1"/>
</dbReference>
<dbReference type="SUPFAM" id="SSF56784">
    <property type="entry name" value="HAD-like"/>
    <property type="match status" value="1"/>
</dbReference>
<dbReference type="AlphaFoldDB" id="A0A2T0VWP2"/>
<protein>
    <submittedName>
        <fullName evidence="1">Phosphoglycolate phosphatase</fullName>
    </submittedName>
</protein>
<dbReference type="OrthoDB" id="9793014at2"/>
<dbReference type="SFLD" id="SFLDG01129">
    <property type="entry name" value="C1.5:_HAD__Beta-PGM__Phosphata"/>
    <property type="match status" value="1"/>
</dbReference>